<evidence type="ECO:0000256" key="1">
    <source>
        <dbReference type="ARBA" id="ARBA00022691"/>
    </source>
</evidence>
<feature type="domain" description="Radical SAM core" evidence="5">
    <location>
        <begin position="55"/>
        <end position="275"/>
    </location>
</feature>
<evidence type="ECO:0000313" key="7">
    <source>
        <dbReference type="Proteomes" id="UP000254051"/>
    </source>
</evidence>
<sequence>MLNLNNFMNSGIKNISDTAGRFYFGNGRGQSFMLHMVSALRKSAKIRARHEQNGTHIPPFLIASIATDCNLRCAGCYAWANGGCGGERVQEQLTAGDWRRVFQEASDLGISFILIAGGEPLLRHNVIQLAAEFEHIIFPIFTNGTMIDEYYLNLFDKHRNLIPVISIEGNAEKTDARRGAGVSKKIGQAAECLKERNILFGVSITVTTKNQNDVTEPSFVETLRGNGCGLVFYIEYVPVEKNTDHLILDENNLCILKAQIDSLRRNKKNKDIIIRSFPGDEEAMGGCLAAGRGFFHINAIGGAEPCPFSPYSEMNLKEQSLLNVLQSSFFEKIREISAAEALNHKGGCTLFQHENAVKEAIV</sequence>
<dbReference type="CDD" id="cd01335">
    <property type="entry name" value="Radical_SAM"/>
    <property type="match status" value="1"/>
</dbReference>
<keyword evidence="2" id="KW-0479">Metal-binding</keyword>
<keyword evidence="3" id="KW-0408">Iron</keyword>
<dbReference type="GO" id="GO:0003824">
    <property type="term" value="F:catalytic activity"/>
    <property type="evidence" value="ECO:0007669"/>
    <property type="project" value="InterPro"/>
</dbReference>
<accession>A0A315ZZ12</accession>
<dbReference type="RefSeq" id="WP_109709314.1">
    <property type="nucleotide sequence ID" value="NZ_QGDS01000003.1"/>
</dbReference>
<evidence type="ECO:0000256" key="3">
    <source>
        <dbReference type="ARBA" id="ARBA00023004"/>
    </source>
</evidence>
<dbReference type="SFLD" id="SFLDS00029">
    <property type="entry name" value="Radical_SAM"/>
    <property type="match status" value="1"/>
</dbReference>
<dbReference type="EMBL" id="UHJJ01000003">
    <property type="protein sequence ID" value="SUQ13313.1"/>
    <property type="molecule type" value="Genomic_DNA"/>
</dbReference>
<protein>
    <submittedName>
        <fullName evidence="6">Radical SAM superfamily enzyme, MoaA/NifB/PqqE/SkfB family</fullName>
    </submittedName>
</protein>
<gene>
    <name evidence="6" type="ORF">SAMN05216529_10338</name>
</gene>
<dbReference type="OrthoDB" id="9782387at2"/>
<dbReference type="Gene3D" id="3.20.20.70">
    <property type="entry name" value="Aldolase class I"/>
    <property type="match status" value="1"/>
</dbReference>
<dbReference type="SFLD" id="SFLDG01067">
    <property type="entry name" value="SPASM/twitch_domain_containing"/>
    <property type="match status" value="1"/>
</dbReference>
<keyword evidence="4" id="KW-0411">Iron-sulfur</keyword>
<evidence type="ECO:0000256" key="4">
    <source>
        <dbReference type="ARBA" id="ARBA00023014"/>
    </source>
</evidence>
<dbReference type="Pfam" id="PF04055">
    <property type="entry name" value="Radical_SAM"/>
    <property type="match status" value="1"/>
</dbReference>
<dbReference type="InterPro" id="IPR007197">
    <property type="entry name" value="rSAM"/>
</dbReference>
<reference evidence="7" key="1">
    <citation type="submission" date="2017-07" db="EMBL/GenBank/DDBJ databases">
        <authorList>
            <person name="Varghese N."/>
            <person name="Submissions S."/>
        </authorList>
    </citation>
    <scope>NUCLEOTIDE SEQUENCE [LARGE SCALE GENOMIC DNA]</scope>
    <source>
        <strain evidence="7">NLAE-zl-C134</strain>
    </source>
</reference>
<evidence type="ECO:0000313" key="6">
    <source>
        <dbReference type="EMBL" id="SUQ13313.1"/>
    </source>
</evidence>
<dbReference type="InterPro" id="IPR058240">
    <property type="entry name" value="rSAM_sf"/>
</dbReference>
<dbReference type="InterPro" id="IPR013785">
    <property type="entry name" value="Aldolase_TIM"/>
</dbReference>
<dbReference type="PANTHER" id="PTHR43524:SF1">
    <property type="entry name" value="RADICAL SAM SUPERFAMILY PROTEIN"/>
    <property type="match status" value="1"/>
</dbReference>
<dbReference type="PROSITE" id="PS51918">
    <property type="entry name" value="RADICAL_SAM"/>
    <property type="match status" value="1"/>
</dbReference>
<name>A0A315ZZ12_9FIRM</name>
<dbReference type="GO" id="GO:0046872">
    <property type="term" value="F:metal ion binding"/>
    <property type="evidence" value="ECO:0007669"/>
    <property type="project" value="UniProtKB-KW"/>
</dbReference>
<organism evidence="6 7">
    <name type="scientific">Faecalicatena contorta</name>
    <dbReference type="NCBI Taxonomy" id="39482"/>
    <lineage>
        <taxon>Bacteria</taxon>
        <taxon>Bacillati</taxon>
        <taxon>Bacillota</taxon>
        <taxon>Clostridia</taxon>
        <taxon>Lachnospirales</taxon>
        <taxon>Lachnospiraceae</taxon>
        <taxon>Faecalicatena</taxon>
    </lineage>
</organism>
<evidence type="ECO:0000256" key="2">
    <source>
        <dbReference type="ARBA" id="ARBA00022723"/>
    </source>
</evidence>
<dbReference type="Proteomes" id="UP000254051">
    <property type="component" value="Unassembled WGS sequence"/>
</dbReference>
<proteinExistence type="predicted"/>
<dbReference type="PANTHER" id="PTHR43524">
    <property type="entry name" value="RADICAL SAM SUPERFAMILY PROTEIN"/>
    <property type="match status" value="1"/>
</dbReference>
<dbReference type="SUPFAM" id="SSF102114">
    <property type="entry name" value="Radical SAM enzymes"/>
    <property type="match status" value="1"/>
</dbReference>
<keyword evidence="7" id="KW-1185">Reference proteome</keyword>
<evidence type="ECO:0000259" key="5">
    <source>
        <dbReference type="PROSITE" id="PS51918"/>
    </source>
</evidence>
<dbReference type="AlphaFoldDB" id="A0A315ZZ12"/>
<dbReference type="GO" id="GO:0051536">
    <property type="term" value="F:iron-sulfur cluster binding"/>
    <property type="evidence" value="ECO:0007669"/>
    <property type="project" value="UniProtKB-KW"/>
</dbReference>
<keyword evidence="1" id="KW-0949">S-adenosyl-L-methionine</keyword>